<feature type="transmembrane region" description="Helical" evidence="1">
    <location>
        <begin position="23"/>
        <end position="43"/>
    </location>
</feature>
<keyword evidence="3" id="KW-1185">Reference proteome</keyword>
<accession>A0A1L8CPI3</accession>
<comment type="caution">
    <text evidence="2">The sequence shown here is derived from an EMBL/GenBank/DDBJ whole genome shotgun (WGS) entry which is preliminary data.</text>
</comment>
<reference evidence="2 3" key="1">
    <citation type="journal article" date="2017" name="Arch. Microbiol.">
        <title>Mariprofundus micogutta sp. nov., a novel iron-oxidizing zetaproteobacterium isolated from a deep-sea hydrothermal field at the Bayonnaise knoll of the Izu-Ogasawara arc, and a description of Mariprofundales ord. nov. and Zetaproteobacteria classis nov.</title>
        <authorList>
            <person name="Makita H."/>
            <person name="Tanaka E."/>
            <person name="Mitsunobu S."/>
            <person name="Miyazaki M."/>
            <person name="Nunoura T."/>
            <person name="Uematsu K."/>
            <person name="Takaki Y."/>
            <person name="Nishi S."/>
            <person name="Shimamura S."/>
            <person name="Takai K."/>
        </authorList>
    </citation>
    <scope>NUCLEOTIDE SEQUENCE [LARGE SCALE GENOMIC DNA]</scope>
    <source>
        <strain evidence="2 3">ET2</strain>
    </source>
</reference>
<evidence type="ECO:0000313" key="2">
    <source>
        <dbReference type="EMBL" id="GAV20794.1"/>
    </source>
</evidence>
<dbReference type="PROSITE" id="PS51257">
    <property type="entry name" value="PROKAR_LIPOPROTEIN"/>
    <property type="match status" value="1"/>
</dbReference>
<gene>
    <name evidence="2" type="ORF">MMIC_P1768</name>
</gene>
<dbReference type="AlphaFoldDB" id="A0A1L8CPI3"/>
<evidence type="ECO:0000313" key="3">
    <source>
        <dbReference type="Proteomes" id="UP000231632"/>
    </source>
</evidence>
<keyword evidence="1" id="KW-1133">Transmembrane helix</keyword>
<keyword evidence="1" id="KW-0472">Membrane</keyword>
<dbReference type="EMBL" id="BDFD01000015">
    <property type="protein sequence ID" value="GAV20794.1"/>
    <property type="molecule type" value="Genomic_DNA"/>
</dbReference>
<dbReference type="RefSeq" id="WP_171966493.1">
    <property type="nucleotide sequence ID" value="NZ_BDFD01000015.1"/>
</dbReference>
<dbReference type="Proteomes" id="UP000231632">
    <property type="component" value="Unassembled WGS sequence"/>
</dbReference>
<proteinExistence type="predicted"/>
<evidence type="ECO:0000256" key="1">
    <source>
        <dbReference type="SAM" id="Phobius"/>
    </source>
</evidence>
<protein>
    <submittedName>
        <fullName evidence="2">Uncharacterized protein</fullName>
    </submittedName>
</protein>
<organism evidence="2 3">
    <name type="scientific">Mariprofundus micogutta</name>
    <dbReference type="NCBI Taxonomy" id="1921010"/>
    <lineage>
        <taxon>Bacteria</taxon>
        <taxon>Pseudomonadati</taxon>
        <taxon>Pseudomonadota</taxon>
        <taxon>Candidatius Mariprofundia</taxon>
        <taxon>Mariprofundales</taxon>
        <taxon>Mariprofundaceae</taxon>
        <taxon>Mariprofundus</taxon>
    </lineage>
</organism>
<name>A0A1L8CPI3_9PROT</name>
<keyword evidence="1" id="KW-0812">Transmembrane</keyword>
<sequence>MLKHPGPLAPLCMTAAFITPPAWAIWFLIAACLIITIVIFKLIGLPH</sequence>